<feature type="domain" description="Transposase IS116/IS110/IS902 C-terminal" evidence="2">
    <location>
        <begin position="249"/>
        <end position="330"/>
    </location>
</feature>
<evidence type="ECO:0000313" key="3">
    <source>
        <dbReference type="EMBL" id="PNT91995.1"/>
    </source>
</evidence>
<proteinExistence type="predicted"/>
<gene>
    <name evidence="3" type="ORF">CDQ84_18900</name>
</gene>
<dbReference type="EMBL" id="NIOJ01000111">
    <property type="protein sequence ID" value="PNT91995.1"/>
    <property type="molecule type" value="Genomic_DNA"/>
</dbReference>
<dbReference type="RefSeq" id="WP_103083276.1">
    <property type="nucleotide sequence ID" value="NZ_CP021850.1"/>
</dbReference>
<evidence type="ECO:0000259" key="2">
    <source>
        <dbReference type="Pfam" id="PF02371"/>
    </source>
</evidence>
<sequence>MEVVYQRCCGLDVHKDKIVACVITESKKEIRSYGTVTESLIELVDWLKEESCENVAMESTGSYWKPIYNLLELEEIPAMVVNAQHIKAVPGRKTDVKDAEWIAELLRYGLLKGSYIPNREQRELKEYIRYRRSMIEERARELNRVQKVLEGANIKLSSVVSNIDGVSSRRMREEIIKGTEDTEVLAALAKGKMKQKTDELKKALKGLIGEHQKKILSTMLRHIDFLDAEIEKLDAEVKERMRPFEEQVKRLDSIAGVGERSAQTIIAEIGTDMSVFPTANHLASWAWMCSGNNESAGKKKSGKTKSLRSTLVECAKAAGRSKNSYLSAQYKRIAARRGRNRATVAVGHSILVIAYHLIKNNVDYQELGADYFEQRRKQDIVKRSIKRLEALGFKVTIEENVA</sequence>
<accession>A0A2K2EZN2</accession>
<dbReference type="InterPro" id="IPR047650">
    <property type="entry name" value="Transpos_IS110"/>
</dbReference>
<protein>
    <submittedName>
        <fullName evidence="3">IS110 family transposase</fullName>
    </submittedName>
</protein>
<dbReference type="Pfam" id="PF01548">
    <property type="entry name" value="DEDD_Tnp_IS110"/>
    <property type="match status" value="1"/>
</dbReference>
<dbReference type="InterPro" id="IPR003346">
    <property type="entry name" value="Transposase_20"/>
</dbReference>
<dbReference type="AlphaFoldDB" id="A0A2K2EZN2"/>
<dbReference type="PANTHER" id="PTHR33055">
    <property type="entry name" value="TRANSPOSASE FOR INSERTION SEQUENCE ELEMENT IS1111A"/>
    <property type="match status" value="1"/>
</dbReference>
<dbReference type="NCBIfam" id="NF033542">
    <property type="entry name" value="transpos_IS110"/>
    <property type="match status" value="1"/>
</dbReference>
<dbReference type="Proteomes" id="UP000236151">
    <property type="component" value="Unassembled WGS sequence"/>
</dbReference>
<dbReference type="GO" id="GO:0006313">
    <property type="term" value="P:DNA transposition"/>
    <property type="evidence" value="ECO:0007669"/>
    <property type="project" value="InterPro"/>
</dbReference>
<comment type="caution">
    <text evidence="3">The sequence shown here is derived from an EMBL/GenBank/DDBJ whole genome shotgun (WGS) entry which is preliminary data.</text>
</comment>
<dbReference type="GO" id="GO:0003677">
    <property type="term" value="F:DNA binding"/>
    <property type="evidence" value="ECO:0007669"/>
    <property type="project" value="InterPro"/>
</dbReference>
<feature type="domain" description="Transposase IS110-like N-terminal" evidence="1">
    <location>
        <begin position="9"/>
        <end position="152"/>
    </location>
</feature>
<dbReference type="Pfam" id="PF02371">
    <property type="entry name" value="Transposase_20"/>
    <property type="match status" value="1"/>
</dbReference>
<dbReference type="GO" id="GO:0004803">
    <property type="term" value="F:transposase activity"/>
    <property type="evidence" value="ECO:0007669"/>
    <property type="project" value="InterPro"/>
</dbReference>
<dbReference type="OrthoDB" id="9815354at2"/>
<dbReference type="PANTHER" id="PTHR33055:SF15">
    <property type="entry name" value="TRANSPOSASE-RELATED"/>
    <property type="match status" value="1"/>
</dbReference>
<organism evidence="3 4">
    <name type="scientific">Clostridium thermosuccinogenes</name>
    <dbReference type="NCBI Taxonomy" id="84032"/>
    <lineage>
        <taxon>Bacteria</taxon>
        <taxon>Bacillati</taxon>
        <taxon>Bacillota</taxon>
        <taxon>Clostridia</taxon>
        <taxon>Eubacteriales</taxon>
        <taxon>Clostridiaceae</taxon>
        <taxon>Clostridium</taxon>
    </lineage>
</organism>
<reference evidence="3 4" key="1">
    <citation type="submission" date="2017-06" db="EMBL/GenBank/DDBJ databases">
        <title>Investigating the central metabolism of Clostridium thermosuccinogenes.</title>
        <authorList>
            <person name="Koendjbiharie J.G."/>
            <person name="van Kranenburg R."/>
        </authorList>
    </citation>
    <scope>NUCLEOTIDE SEQUENCE [LARGE SCALE GENOMIC DNA]</scope>
    <source>
        <strain evidence="3 4">DSM 5806</strain>
    </source>
</reference>
<keyword evidence="4" id="KW-1185">Reference proteome</keyword>
<dbReference type="KEGG" id="cthd:CDO33_13000"/>
<dbReference type="InterPro" id="IPR002525">
    <property type="entry name" value="Transp_IS110-like_N"/>
</dbReference>
<name>A0A2K2EZN2_9CLOT</name>
<evidence type="ECO:0000313" key="4">
    <source>
        <dbReference type="Proteomes" id="UP000236151"/>
    </source>
</evidence>
<evidence type="ECO:0000259" key="1">
    <source>
        <dbReference type="Pfam" id="PF01548"/>
    </source>
</evidence>